<dbReference type="RefSeq" id="WP_097000419.1">
    <property type="nucleotide sequence ID" value="NZ_OBEI01000004.1"/>
</dbReference>
<proteinExistence type="predicted"/>
<protein>
    <submittedName>
        <fullName evidence="2">Uncharacterized protein</fullName>
    </submittedName>
</protein>
<evidence type="ECO:0000313" key="2">
    <source>
        <dbReference type="EMBL" id="SNZ08276.1"/>
    </source>
</evidence>
<organism evidence="2 3">
    <name type="scientific">Persephonella hydrogeniphila</name>
    <dbReference type="NCBI Taxonomy" id="198703"/>
    <lineage>
        <taxon>Bacteria</taxon>
        <taxon>Pseudomonadati</taxon>
        <taxon>Aquificota</taxon>
        <taxon>Aquificia</taxon>
        <taxon>Aquificales</taxon>
        <taxon>Hydrogenothermaceae</taxon>
        <taxon>Persephonella</taxon>
    </lineage>
</organism>
<dbReference type="Proteomes" id="UP000219036">
    <property type="component" value="Unassembled WGS sequence"/>
</dbReference>
<sequence length="170" mass="19457">MEKVSIAIAVTSGIATIISIATSTHPIVSFILGTIFGGSLMFAFFKRNTGKSKIEESNKPKSMSNETSLGNSTWFSDREFFDGYSYFWAMVNHHFKPFAKGSKDGIKYIVYACNIDDILPAYVIIPEDRNRIKEFSIVKKHIEDFAHFIIMEFRHSKNWSIFFDEFKVIA</sequence>
<keyword evidence="3" id="KW-1185">Reference proteome</keyword>
<keyword evidence="1" id="KW-0472">Membrane</keyword>
<feature type="transmembrane region" description="Helical" evidence="1">
    <location>
        <begin position="5"/>
        <end position="21"/>
    </location>
</feature>
<name>A0A285NK68_9AQUI</name>
<gene>
    <name evidence="2" type="ORF">SAMN06265182_1247</name>
</gene>
<evidence type="ECO:0000256" key="1">
    <source>
        <dbReference type="SAM" id="Phobius"/>
    </source>
</evidence>
<keyword evidence="1" id="KW-0812">Transmembrane</keyword>
<keyword evidence="1" id="KW-1133">Transmembrane helix</keyword>
<reference evidence="3" key="1">
    <citation type="submission" date="2017-09" db="EMBL/GenBank/DDBJ databases">
        <authorList>
            <person name="Varghese N."/>
            <person name="Submissions S."/>
        </authorList>
    </citation>
    <scope>NUCLEOTIDE SEQUENCE [LARGE SCALE GENOMIC DNA]</scope>
    <source>
        <strain evidence="3">DSM 15103</strain>
    </source>
</reference>
<dbReference type="EMBL" id="OBEI01000004">
    <property type="protein sequence ID" value="SNZ08276.1"/>
    <property type="molecule type" value="Genomic_DNA"/>
</dbReference>
<feature type="transmembrane region" description="Helical" evidence="1">
    <location>
        <begin position="27"/>
        <end position="45"/>
    </location>
</feature>
<accession>A0A285NK68</accession>
<dbReference type="AlphaFoldDB" id="A0A285NK68"/>
<evidence type="ECO:0000313" key="3">
    <source>
        <dbReference type="Proteomes" id="UP000219036"/>
    </source>
</evidence>